<keyword evidence="2" id="KW-0479">Metal-binding</keyword>
<feature type="transmembrane region" description="Helical" evidence="5">
    <location>
        <begin position="12"/>
        <end position="38"/>
    </location>
</feature>
<evidence type="ECO:0000313" key="8">
    <source>
        <dbReference type="Proteomes" id="UP000430202"/>
    </source>
</evidence>
<keyword evidence="3" id="KW-0378">Hydrolase</keyword>
<keyword evidence="4" id="KW-0106">Calcium</keyword>
<dbReference type="SUPFAM" id="SSF53649">
    <property type="entry name" value="Alkaline phosphatase-like"/>
    <property type="match status" value="1"/>
</dbReference>
<evidence type="ECO:0000256" key="4">
    <source>
        <dbReference type="ARBA" id="ARBA00022837"/>
    </source>
</evidence>
<dbReference type="AlphaFoldDB" id="A0A653RW82"/>
<feature type="domain" description="Sulfatase N-terminal" evidence="6">
    <location>
        <begin position="74"/>
        <end position="401"/>
    </location>
</feature>
<dbReference type="Gene3D" id="3.30.1120.10">
    <property type="match status" value="1"/>
</dbReference>
<evidence type="ECO:0000256" key="1">
    <source>
        <dbReference type="ARBA" id="ARBA00008779"/>
    </source>
</evidence>
<protein>
    <recommendedName>
        <fullName evidence="6">Sulfatase N-terminal domain-containing protein</fullName>
    </recommendedName>
</protein>
<dbReference type="PROSITE" id="PS00523">
    <property type="entry name" value="SULFATASE_1"/>
    <property type="match status" value="1"/>
</dbReference>
<dbReference type="InterPro" id="IPR024607">
    <property type="entry name" value="Sulfatase_CS"/>
</dbReference>
<dbReference type="InterPro" id="IPR000917">
    <property type="entry name" value="Sulfatase_N"/>
</dbReference>
<dbReference type="CDD" id="cd16026">
    <property type="entry name" value="GALNS_like"/>
    <property type="match status" value="1"/>
</dbReference>
<dbReference type="EMBL" id="CABWLR010000003">
    <property type="protein sequence ID" value="VXB60299.1"/>
    <property type="molecule type" value="Genomic_DNA"/>
</dbReference>
<keyword evidence="5" id="KW-1133">Transmembrane helix</keyword>
<dbReference type="PANTHER" id="PTHR42693:SF33">
    <property type="entry name" value="ARYLSULFATASE"/>
    <property type="match status" value="1"/>
</dbReference>
<proteinExistence type="inferred from homology"/>
<reference evidence="7 8" key="1">
    <citation type="submission" date="2019-10" db="EMBL/GenBank/DDBJ databases">
        <authorList>
            <person name="Karimi E."/>
        </authorList>
    </citation>
    <scope>NUCLEOTIDE SEQUENCE [LARGE SCALE GENOMIC DNA]</scope>
    <source>
        <strain evidence="7">Maribacter sp. 151</strain>
    </source>
</reference>
<dbReference type="GO" id="GO:0004065">
    <property type="term" value="F:arylsulfatase activity"/>
    <property type="evidence" value="ECO:0007669"/>
    <property type="project" value="TreeGrafter"/>
</dbReference>
<evidence type="ECO:0000256" key="3">
    <source>
        <dbReference type="ARBA" id="ARBA00022801"/>
    </source>
</evidence>
<dbReference type="InterPro" id="IPR050738">
    <property type="entry name" value="Sulfatase"/>
</dbReference>
<dbReference type="Proteomes" id="UP000430202">
    <property type="component" value="Unassembled WGS sequence"/>
</dbReference>
<keyword evidence="5" id="KW-0812">Transmembrane</keyword>
<dbReference type="RefSeq" id="WP_159302789.1">
    <property type="nucleotide sequence ID" value="NZ_LR733271.1"/>
</dbReference>
<gene>
    <name evidence="7" type="ORF">MARI151_30121</name>
</gene>
<evidence type="ECO:0000256" key="5">
    <source>
        <dbReference type="SAM" id="Phobius"/>
    </source>
</evidence>
<dbReference type="PANTHER" id="PTHR42693">
    <property type="entry name" value="ARYLSULFATASE FAMILY MEMBER"/>
    <property type="match status" value="1"/>
</dbReference>
<sequence>MKKFFKILYRIWKSLVSILGYLVALLIIAVLCIVFIWYPIKVSSYEPENPTHLNHKTSYLEDISSQHISDSLKPNVVIIMFDDLGHGDLSSYGNKLIQTPNIDSVARKGVKFTNFYSSSPVCTPSRAGMLTGRLPIRTLAGNVYFQTGSTFANVQKMMGNKNELPQDEILLPEVFKAAGYTTGMMGKWHLGDTNGHLPNDFGFDHFYGVHYSNDMLPLHVYRNEDIEIEDKTEMVDGSKLHTDHQDDIKTPGLDQSKLTHLYTENATKFITDNKDNPFLLYFAHSFPHVPHYASKDHAGESDGGLYGDIVEDLDRSVKVVMDALQKNGLEENTIVIITSDNGADLNGSAGNLKGKKQTTFEGGQRVPLIVQWKNHLPAGLETDQMAMNTDFFPTLLNVLNIPVPKDRMIDGKNIWPILQGKKSPHDYLYYTKNSNGEIKGIRNDRYKYHVAAYQAMPLFGTIGFVKNQKPQLNDLLLDGETHNLIEKYPDISKDLELQMNKKIEELDLKNNKRGWLN</sequence>
<evidence type="ECO:0000313" key="7">
    <source>
        <dbReference type="EMBL" id="VXB60299.1"/>
    </source>
</evidence>
<evidence type="ECO:0000256" key="2">
    <source>
        <dbReference type="ARBA" id="ARBA00022723"/>
    </source>
</evidence>
<dbReference type="GO" id="GO:0046872">
    <property type="term" value="F:metal ion binding"/>
    <property type="evidence" value="ECO:0007669"/>
    <property type="project" value="UniProtKB-KW"/>
</dbReference>
<dbReference type="InterPro" id="IPR017850">
    <property type="entry name" value="Alkaline_phosphatase_core_sf"/>
</dbReference>
<keyword evidence="5" id="KW-0472">Membrane</keyword>
<dbReference type="Pfam" id="PF00884">
    <property type="entry name" value="Sulfatase"/>
    <property type="match status" value="1"/>
</dbReference>
<dbReference type="Gene3D" id="3.40.720.10">
    <property type="entry name" value="Alkaline Phosphatase, subunit A"/>
    <property type="match status" value="1"/>
</dbReference>
<comment type="similarity">
    <text evidence="1">Belongs to the sulfatase family.</text>
</comment>
<keyword evidence="8" id="KW-1185">Reference proteome</keyword>
<accession>A0A653RW82</accession>
<organism evidence="7 8">
    <name type="scientific">Maribacter litoralis</name>
    <dbReference type="NCBI Taxonomy" id="2059726"/>
    <lineage>
        <taxon>Bacteria</taxon>
        <taxon>Pseudomonadati</taxon>
        <taxon>Bacteroidota</taxon>
        <taxon>Flavobacteriia</taxon>
        <taxon>Flavobacteriales</taxon>
        <taxon>Flavobacteriaceae</taxon>
        <taxon>Maribacter</taxon>
    </lineage>
</organism>
<evidence type="ECO:0000259" key="6">
    <source>
        <dbReference type="Pfam" id="PF00884"/>
    </source>
</evidence>
<name>A0A653RW82_9FLAO</name>